<dbReference type="GO" id="GO:1990904">
    <property type="term" value="C:ribonucleoprotein complex"/>
    <property type="evidence" value="ECO:0007669"/>
    <property type="project" value="UniProtKB-KW"/>
</dbReference>
<dbReference type="HAMAP" id="MF_01310">
    <property type="entry name" value="Ribosomal_uS11"/>
    <property type="match status" value="1"/>
</dbReference>
<comment type="caution">
    <text evidence="4">The sequence shown here is derived from an EMBL/GenBank/DDBJ whole genome shotgun (WGS) entry which is preliminary data.</text>
</comment>
<accession>A0A498ITQ9</accession>
<evidence type="ECO:0000256" key="1">
    <source>
        <dbReference type="ARBA" id="ARBA00006194"/>
    </source>
</evidence>
<keyword evidence="2" id="KW-0689">Ribosomal protein</keyword>
<evidence type="ECO:0000256" key="3">
    <source>
        <dbReference type="ARBA" id="ARBA00023274"/>
    </source>
</evidence>
<evidence type="ECO:0008006" key="6">
    <source>
        <dbReference type="Google" id="ProtNLM"/>
    </source>
</evidence>
<dbReference type="EMBL" id="RDQH01000336">
    <property type="protein sequence ID" value="RXH85507.1"/>
    <property type="molecule type" value="Genomic_DNA"/>
</dbReference>
<evidence type="ECO:0000256" key="2">
    <source>
        <dbReference type="ARBA" id="ARBA00022980"/>
    </source>
</evidence>
<gene>
    <name evidence="4" type="ORF">DVH24_009328</name>
</gene>
<reference evidence="4 5" key="1">
    <citation type="submission" date="2018-10" db="EMBL/GenBank/DDBJ databases">
        <title>A high-quality apple genome assembly.</title>
        <authorList>
            <person name="Hu J."/>
        </authorList>
    </citation>
    <scope>NUCLEOTIDE SEQUENCE [LARGE SCALE GENOMIC DNA]</scope>
    <source>
        <strain evidence="5">cv. HFTH1</strain>
        <tissue evidence="4">Young leaf</tissue>
    </source>
</reference>
<dbReference type="STRING" id="3750.A0A498ITQ9"/>
<organism evidence="4 5">
    <name type="scientific">Malus domestica</name>
    <name type="common">Apple</name>
    <name type="synonym">Pyrus malus</name>
    <dbReference type="NCBI Taxonomy" id="3750"/>
    <lineage>
        <taxon>Eukaryota</taxon>
        <taxon>Viridiplantae</taxon>
        <taxon>Streptophyta</taxon>
        <taxon>Embryophyta</taxon>
        <taxon>Tracheophyta</taxon>
        <taxon>Spermatophyta</taxon>
        <taxon>Magnoliopsida</taxon>
        <taxon>eudicotyledons</taxon>
        <taxon>Gunneridae</taxon>
        <taxon>Pentapetalae</taxon>
        <taxon>rosids</taxon>
        <taxon>fabids</taxon>
        <taxon>Rosales</taxon>
        <taxon>Rosaceae</taxon>
        <taxon>Amygdaloideae</taxon>
        <taxon>Maleae</taxon>
        <taxon>Malus</taxon>
    </lineage>
</organism>
<keyword evidence="3" id="KW-0687">Ribonucleoprotein</keyword>
<dbReference type="Pfam" id="PF00411">
    <property type="entry name" value="Ribosomal_S11"/>
    <property type="match status" value="1"/>
</dbReference>
<proteinExistence type="inferred from homology"/>
<dbReference type="InterPro" id="IPR001971">
    <property type="entry name" value="Ribosomal_uS11"/>
</dbReference>
<dbReference type="GO" id="GO:0006412">
    <property type="term" value="P:translation"/>
    <property type="evidence" value="ECO:0007669"/>
    <property type="project" value="InterPro"/>
</dbReference>
<keyword evidence="5" id="KW-1185">Reference proteome</keyword>
<protein>
    <recommendedName>
        <fullName evidence="6">Ribosomal protein S11</fullName>
    </recommendedName>
</protein>
<dbReference type="AlphaFoldDB" id="A0A498ITQ9"/>
<dbReference type="SUPFAM" id="SSF53137">
    <property type="entry name" value="Translational machinery components"/>
    <property type="match status" value="1"/>
</dbReference>
<dbReference type="Proteomes" id="UP000290289">
    <property type="component" value="Chromosome 10"/>
</dbReference>
<dbReference type="FunFam" id="3.30.420.80:FF:000014">
    <property type="entry name" value="Probable ribosomal protein S11, mitochondrial"/>
    <property type="match status" value="1"/>
</dbReference>
<dbReference type="GO" id="GO:0005840">
    <property type="term" value="C:ribosome"/>
    <property type="evidence" value="ECO:0007669"/>
    <property type="project" value="UniProtKB-KW"/>
</dbReference>
<dbReference type="GO" id="GO:0003735">
    <property type="term" value="F:structural constituent of ribosome"/>
    <property type="evidence" value="ECO:0007669"/>
    <property type="project" value="InterPro"/>
</dbReference>
<evidence type="ECO:0000313" key="4">
    <source>
        <dbReference type="EMBL" id="RXH85507.1"/>
    </source>
</evidence>
<dbReference type="Gene3D" id="3.30.420.80">
    <property type="entry name" value="Ribosomal protein S11"/>
    <property type="match status" value="1"/>
</dbReference>
<sequence length="318" mass="35773">MEDLEVFNVSHCTFIENSEHLATRICANNLVSQSLHKPHRSKVSSVSRLMCDLCKGGPMDVVLRTQLAPSVSSFLLSSQLSGRPWEIIHAMYSSLSRLSSSLIHRLARTRCPGHSELITSRSFSDSRMPPGKFFFFLPPFQFRPLGHQENFRNGFNASETGERNSRSINFVRGVVEEDGRSNFWGSQFPRYNIEQNADIVHVKLMKNNTFVTVTDSKGNKKLGASAGSIPDMKGGPKLAKYAAEATAEHVGRMSRNFGLKSVVMKVKGFTYFKKKRQAIMSWKEGFSSSRAGHSPIVYIEDTTRKPHNGCRLPKQRRI</sequence>
<dbReference type="InterPro" id="IPR036967">
    <property type="entry name" value="Ribosomal_uS11_sf"/>
</dbReference>
<evidence type="ECO:0000313" key="5">
    <source>
        <dbReference type="Proteomes" id="UP000290289"/>
    </source>
</evidence>
<dbReference type="PANTHER" id="PTHR11759">
    <property type="entry name" value="40S RIBOSOMAL PROTEIN S14/30S RIBOSOMAL PROTEIN S11"/>
    <property type="match status" value="1"/>
</dbReference>
<name>A0A498ITQ9_MALDO</name>
<comment type="similarity">
    <text evidence="1">Belongs to the universal ribosomal protein uS11 family.</text>
</comment>